<evidence type="ECO:0000256" key="6">
    <source>
        <dbReference type="SAM" id="Phobius"/>
    </source>
</evidence>
<name>X0TVI2_9ZZZZ</name>
<evidence type="ECO:0000256" key="4">
    <source>
        <dbReference type="ARBA" id="ARBA00022989"/>
    </source>
</evidence>
<gene>
    <name evidence="7" type="ORF">S01H1_01436</name>
</gene>
<comment type="subcellular location">
    <subcellularLocation>
        <location evidence="1">Cell membrane</location>
        <topology evidence="1">Multi-pass membrane protein</topology>
    </subcellularLocation>
</comment>
<dbReference type="Pfam" id="PF02653">
    <property type="entry name" value="BPD_transp_2"/>
    <property type="match status" value="1"/>
</dbReference>
<evidence type="ECO:0000256" key="1">
    <source>
        <dbReference type="ARBA" id="ARBA00004651"/>
    </source>
</evidence>
<feature type="transmembrane region" description="Helical" evidence="6">
    <location>
        <begin position="172"/>
        <end position="192"/>
    </location>
</feature>
<feature type="transmembrane region" description="Helical" evidence="6">
    <location>
        <begin position="253"/>
        <end position="273"/>
    </location>
</feature>
<dbReference type="PANTHER" id="PTHR32196">
    <property type="entry name" value="ABC TRANSPORTER PERMEASE PROTEIN YPHD-RELATED-RELATED"/>
    <property type="match status" value="1"/>
</dbReference>
<evidence type="ECO:0000256" key="5">
    <source>
        <dbReference type="ARBA" id="ARBA00023136"/>
    </source>
</evidence>
<organism evidence="7">
    <name type="scientific">marine sediment metagenome</name>
    <dbReference type="NCBI Taxonomy" id="412755"/>
    <lineage>
        <taxon>unclassified sequences</taxon>
        <taxon>metagenomes</taxon>
        <taxon>ecological metagenomes</taxon>
    </lineage>
</organism>
<dbReference type="PANTHER" id="PTHR32196:SF15">
    <property type="entry name" value="SUGAR ABC TRANSPORTER PERMEASE PROTEIN"/>
    <property type="match status" value="1"/>
</dbReference>
<dbReference type="EMBL" id="BARS01000620">
    <property type="protein sequence ID" value="GAF80125.1"/>
    <property type="molecule type" value="Genomic_DNA"/>
</dbReference>
<dbReference type="AlphaFoldDB" id="X0TVI2"/>
<protein>
    <recommendedName>
        <fullName evidence="8">ABC transporter permease</fullName>
    </recommendedName>
</protein>
<feature type="transmembrane region" description="Helical" evidence="6">
    <location>
        <begin position="43"/>
        <end position="66"/>
    </location>
</feature>
<reference evidence="7" key="1">
    <citation type="journal article" date="2014" name="Front. Microbiol.">
        <title>High frequency of phylogenetically diverse reductive dehalogenase-homologous genes in deep subseafloor sedimentary metagenomes.</title>
        <authorList>
            <person name="Kawai M."/>
            <person name="Futagami T."/>
            <person name="Toyoda A."/>
            <person name="Takaki Y."/>
            <person name="Nishi S."/>
            <person name="Hori S."/>
            <person name="Arai W."/>
            <person name="Tsubouchi T."/>
            <person name="Morono Y."/>
            <person name="Uchiyama I."/>
            <person name="Ito T."/>
            <person name="Fujiyama A."/>
            <person name="Inagaki F."/>
            <person name="Takami H."/>
        </authorList>
    </citation>
    <scope>NUCLEOTIDE SEQUENCE</scope>
    <source>
        <strain evidence="7">Expedition CK06-06</strain>
    </source>
</reference>
<feature type="transmembrane region" description="Helical" evidence="6">
    <location>
        <begin position="7"/>
        <end position="31"/>
    </location>
</feature>
<proteinExistence type="predicted"/>
<feature type="transmembrane region" description="Helical" evidence="6">
    <location>
        <begin position="198"/>
        <end position="221"/>
    </location>
</feature>
<dbReference type="GO" id="GO:0005886">
    <property type="term" value="C:plasma membrane"/>
    <property type="evidence" value="ECO:0007669"/>
    <property type="project" value="UniProtKB-SubCell"/>
</dbReference>
<feature type="transmembrane region" description="Helical" evidence="6">
    <location>
        <begin position="139"/>
        <end position="160"/>
    </location>
</feature>
<evidence type="ECO:0008006" key="8">
    <source>
        <dbReference type="Google" id="ProtNLM"/>
    </source>
</evidence>
<keyword evidence="5 6" id="KW-0472">Membrane</keyword>
<comment type="caution">
    <text evidence="7">The sequence shown here is derived from an EMBL/GenBank/DDBJ whole genome shotgun (WGS) entry which is preliminary data.</text>
</comment>
<evidence type="ECO:0000256" key="3">
    <source>
        <dbReference type="ARBA" id="ARBA00022692"/>
    </source>
</evidence>
<sequence length="372" mass="40141">MVLSLVLPVIAGVGLNFGIVIGAMAGQFAIIAVTHFKVSGFPGFMLCILLTIPIAIVCGILTSMLLNKTKGQEMISSMIAGFFANGVYQFILLFLVGTLIPLKNKALVLSRGIGIRNNVDLSTATGLKYSLDNVLKYPMFHVLAVVSAVAIIVIFIDYYIKRKNRADGNNNFKYLSYLITAGSILAVSMMAIKTNSPLLIIKLPLVTFLLIAALWLFNVLIMKTKLGQDFRSVGQDMDIAKVTGINVNRARTIAITISILLASWGQVIFLQNIGVLSTYGSHVQTALFSIAAILLGGASVIKATSGQAILGVILFHTLFIVSPKAGNNLFGDAQIGEFFRAFVSYGVIGVAIGLHEWNKIVRAARSRRRLDT</sequence>
<keyword evidence="4 6" id="KW-1133">Transmembrane helix</keyword>
<dbReference type="GO" id="GO:0022857">
    <property type="term" value="F:transmembrane transporter activity"/>
    <property type="evidence" value="ECO:0007669"/>
    <property type="project" value="InterPro"/>
</dbReference>
<feature type="transmembrane region" description="Helical" evidence="6">
    <location>
        <begin position="78"/>
        <end position="100"/>
    </location>
</feature>
<evidence type="ECO:0000256" key="2">
    <source>
        <dbReference type="ARBA" id="ARBA00022475"/>
    </source>
</evidence>
<keyword evidence="2" id="KW-1003">Cell membrane</keyword>
<keyword evidence="3 6" id="KW-0812">Transmembrane</keyword>
<feature type="transmembrane region" description="Helical" evidence="6">
    <location>
        <begin position="338"/>
        <end position="358"/>
    </location>
</feature>
<dbReference type="InterPro" id="IPR001851">
    <property type="entry name" value="ABC_transp_permease"/>
</dbReference>
<accession>X0TVI2</accession>
<evidence type="ECO:0000313" key="7">
    <source>
        <dbReference type="EMBL" id="GAF80125.1"/>
    </source>
</evidence>
<feature type="transmembrane region" description="Helical" evidence="6">
    <location>
        <begin position="279"/>
        <end position="301"/>
    </location>
</feature>
<feature type="transmembrane region" description="Helical" evidence="6">
    <location>
        <begin position="308"/>
        <end position="326"/>
    </location>
</feature>